<keyword evidence="2" id="KW-0812">Transmembrane</keyword>
<proteinExistence type="predicted"/>
<name>A0ABP7CRX2_9MICO</name>
<evidence type="ECO:0000256" key="2">
    <source>
        <dbReference type="SAM" id="Phobius"/>
    </source>
</evidence>
<dbReference type="Proteomes" id="UP001501468">
    <property type="component" value="Unassembled WGS sequence"/>
</dbReference>
<evidence type="ECO:0000256" key="1">
    <source>
        <dbReference type="SAM" id="MobiDB-lite"/>
    </source>
</evidence>
<organism evidence="3 4">
    <name type="scientific">Terrabacter ginsenosidimutans</name>
    <dbReference type="NCBI Taxonomy" id="490575"/>
    <lineage>
        <taxon>Bacteria</taxon>
        <taxon>Bacillati</taxon>
        <taxon>Actinomycetota</taxon>
        <taxon>Actinomycetes</taxon>
        <taxon>Micrococcales</taxon>
        <taxon>Intrasporangiaceae</taxon>
        <taxon>Terrabacter</taxon>
    </lineage>
</organism>
<comment type="caution">
    <text evidence="3">The sequence shown here is derived from an EMBL/GenBank/DDBJ whole genome shotgun (WGS) entry which is preliminary data.</text>
</comment>
<feature type="region of interest" description="Disordered" evidence="1">
    <location>
        <begin position="92"/>
        <end position="113"/>
    </location>
</feature>
<feature type="transmembrane region" description="Helical" evidence="2">
    <location>
        <begin position="65"/>
        <end position="87"/>
    </location>
</feature>
<protein>
    <submittedName>
        <fullName evidence="3">Uncharacterized protein</fullName>
    </submittedName>
</protein>
<evidence type="ECO:0000313" key="4">
    <source>
        <dbReference type="Proteomes" id="UP001501468"/>
    </source>
</evidence>
<gene>
    <name evidence="3" type="ORF">GCM10022399_07880</name>
</gene>
<sequence>MAGEAGAVHRRSLRPYLVALGLLWVAPAVLVLALHLLLPDHNASGQCTGLGFGCTPPPSDMVILLGYLAALPLLVLGLVACLVIAVVQARRGGGEQPDGHAPTQRSGAGSESS</sequence>
<keyword evidence="4" id="KW-1185">Reference proteome</keyword>
<evidence type="ECO:0000313" key="3">
    <source>
        <dbReference type="EMBL" id="GAA3693824.1"/>
    </source>
</evidence>
<accession>A0ABP7CRX2</accession>
<dbReference type="EMBL" id="BAABDC010000001">
    <property type="protein sequence ID" value="GAA3693824.1"/>
    <property type="molecule type" value="Genomic_DNA"/>
</dbReference>
<feature type="compositionally biased region" description="Polar residues" evidence="1">
    <location>
        <begin position="103"/>
        <end position="113"/>
    </location>
</feature>
<reference evidence="4" key="1">
    <citation type="journal article" date="2019" name="Int. J. Syst. Evol. Microbiol.">
        <title>The Global Catalogue of Microorganisms (GCM) 10K type strain sequencing project: providing services to taxonomists for standard genome sequencing and annotation.</title>
        <authorList>
            <consortium name="The Broad Institute Genomics Platform"/>
            <consortium name="The Broad Institute Genome Sequencing Center for Infectious Disease"/>
            <person name="Wu L."/>
            <person name="Ma J."/>
        </authorList>
    </citation>
    <scope>NUCLEOTIDE SEQUENCE [LARGE SCALE GENOMIC DNA]</scope>
    <source>
        <strain evidence="4">JCM 17125</strain>
    </source>
</reference>
<keyword evidence="2" id="KW-0472">Membrane</keyword>
<feature type="transmembrane region" description="Helical" evidence="2">
    <location>
        <begin position="16"/>
        <end position="38"/>
    </location>
</feature>
<keyword evidence="2" id="KW-1133">Transmembrane helix</keyword>